<comment type="caution">
    <text evidence="2">The sequence shown here is derived from an EMBL/GenBank/DDBJ whole genome shotgun (WGS) entry which is preliminary data.</text>
</comment>
<dbReference type="OrthoDB" id="10365971at2759"/>
<dbReference type="AlphaFoldDB" id="A0A1Y2AHP3"/>
<feature type="compositionally biased region" description="Low complexity" evidence="1">
    <location>
        <begin position="447"/>
        <end position="465"/>
    </location>
</feature>
<dbReference type="EMBL" id="MCOG01000253">
    <property type="protein sequence ID" value="ORY22091.1"/>
    <property type="molecule type" value="Genomic_DNA"/>
</dbReference>
<evidence type="ECO:0000256" key="1">
    <source>
        <dbReference type="SAM" id="MobiDB-lite"/>
    </source>
</evidence>
<sequence length="727" mass="84237">MDECTKELWLSNSSVNVIDNDVVTINTNENNHESYYPRVTLQYNNNILLQDNYNLLKKEKWSDVNGILDKNIPMLHQYNSTVYYVYGKDHTNTTMFSSDNNVLTINFMNIQDFNKFFRSIMSFAKYINGELFDYFNTKKPKLHNHWMILDYPSDDLIRRIRDNNDYGLKKRSNLQSDVIQIGNYLIYINLYYHIQTLSGSDADIPACLRRKTIINSQGQSQELIKTNNKCVNNKMNKWFIRQNSNFYSIVSSYDAKCLNCSDEELFMDYCKNNNKYEQFVIKNGRFCAQFDNSKCLSGKFKIYPTDLESPRYEHLSCSSIFEELGFRFLLVDCNHSECTYQNEQLVLDATGKCLNAMNSRYARMTDCNNGDDQINHHIHFKFIDNNYICIKNNVDPSDYCLDSSTLKFETSKSEYSKWHIERLNKSKIIDSIEEVIAKSPNLKPEPKTIIKPKSTTTTTDQTSTSAPEATDDCYSKNWCLMDDSNTTTPSQTTTGTISTPTHSQSSVTIKSGHSVYWFYHAFTKCLYAPQEPNNSITVKPCDNTNYFKWMVLPSRKGHFYSMAQPNYCLRVSNIDTGSLELGKCDEQAKLEHTDDGFFELIGSADKCIGFLDVNDMYNNEIKMNLNAYSPTTLAYCDYSTFSLWDIPYTHNGHFHLKFDNTHCIMLSDDESLVLVECGDNSTIFYRNGNFIKSPIYTDKCIGLFDTHTLGLTECNEFDTNQIFYFNL</sequence>
<gene>
    <name evidence="2" type="ORF">LY90DRAFT_632211</name>
</gene>
<evidence type="ECO:0000313" key="3">
    <source>
        <dbReference type="Proteomes" id="UP000193920"/>
    </source>
</evidence>
<feature type="region of interest" description="Disordered" evidence="1">
    <location>
        <begin position="443"/>
        <end position="470"/>
    </location>
</feature>
<accession>A0A1Y2AHP3</accession>
<dbReference type="GO" id="GO:0008081">
    <property type="term" value="F:phosphoric diester hydrolase activity"/>
    <property type="evidence" value="ECO:0007669"/>
    <property type="project" value="InterPro"/>
</dbReference>
<proteinExistence type="predicted"/>
<dbReference type="Proteomes" id="UP000193920">
    <property type="component" value="Unassembled WGS sequence"/>
</dbReference>
<keyword evidence="3" id="KW-1185">Reference proteome</keyword>
<dbReference type="GO" id="GO:0006629">
    <property type="term" value="P:lipid metabolic process"/>
    <property type="evidence" value="ECO:0007669"/>
    <property type="project" value="InterPro"/>
</dbReference>
<evidence type="ECO:0000313" key="2">
    <source>
        <dbReference type="EMBL" id="ORY22091.1"/>
    </source>
</evidence>
<name>A0A1Y2AHP3_9FUNG</name>
<dbReference type="InterPro" id="IPR035992">
    <property type="entry name" value="Ricin_B-like_lectins"/>
</dbReference>
<reference evidence="2 3" key="1">
    <citation type="submission" date="2016-08" db="EMBL/GenBank/DDBJ databases">
        <title>A Parts List for Fungal Cellulosomes Revealed by Comparative Genomics.</title>
        <authorList>
            <consortium name="DOE Joint Genome Institute"/>
            <person name="Haitjema C.H."/>
            <person name="Gilmore S.P."/>
            <person name="Henske J.K."/>
            <person name="Solomon K.V."/>
            <person name="De Groot R."/>
            <person name="Kuo A."/>
            <person name="Mondo S.J."/>
            <person name="Salamov A.A."/>
            <person name="Labutti K."/>
            <person name="Zhao Z."/>
            <person name="Chiniquy J."/>
            <person name="Barry K."/>
            <person name="Brewer H.M."/>
            <person name="Purvine S.O."/>
            <person name="Wright A.T."/>
            <person name="Boxma B."/>
            <person name="Van Alen T."/>
            <person name="Hackstein J.H."/>
            <person name="Baker S.E."/>
            <person name="Grigoriev I.V."/>
            <person name="O'Malley M.A."/>
        </authorList>
    </citation>
    <scope>NUCLEOTIDE SEQUENCE [LARGE SCALE GENOMIC DNA]</scope>
    <source>
        <strain evidence="2 3">G1</strain>
    </source>
</reference>
<protein>
    <submittedName>
        <fullName evidence="2">Uncharacterized protein</fullName>
    </submittedName>
</protein>
<dbReference type="Gene3D" id="3.20.20.190">
    <property type="entry name" value="Phosphatidylinositol (PI) phosphodiesterase"/>
    <property type="match status" value="1"/>
</dbReference>
<dbReference type="SUPFAM" id="SSF50370">
    <property type="entry name" value="Ricin B-like lectins"/>
    <property type="match status" value="1"/>
</dbReference>
<organism evidence="2 3">
    <name type="scientific">Neocallimastix californiae</name>
    <dbReference type="NCBI Taxonomy" id="1754190"/>
    <lineage>
        <taxon>Eukaryota</taxon>
        <taxon>Fungi</taxon>
        <taxon>Fungi incertae sedis</taxon>
        <taxon>Chytridiomycota</taxon>
        <taxon>Chytridiomycota incertae sedis</taxon>
        <taxon>Neocallimastigomycetes</taxon>
        <taxon>Neocallimastigales</taxon>
        <taxon>Neocallimastigaceae</taxon>
        <taxon>Neocallimastix</taxon>
    </lineage>
</organism>
<dbReference type="InterPro" id="IPR017946">
    <property type="entry name" value="PLC-like_Pdiesterase_TIM-brl"/>
</dbReference>